<evidence type="ECO:0000313" key="3">
    <source>
        <dbReference type="Proteomes" id="UP000518752"/>
    </source>
</evidence>
<keyword evidence="3" id="KW-1185">Reference proteome</keyword>
<reference evidence="2 3" key="1">
    <citation type="journal article" date="2020" name="ISME J.">
        <title>Uncovering the hidden diversity of litter-decomposition mechanisms in mushroom-forming fungi.</title>
        <authorList>
            <person name="Floudas D."/>
            <person name="Bentzer J."/>
            <person name="Ahren D."/>
            <person name="Johansson T."/>
            <person name="Persson P."/>
            <person name="Tunlid A."/>
        </authorList>
    </citation>
    <scope>NUCLEOTIDE SEQUENCE [LARGE SCALE GENOMIC DNA]</scope>
    <source>
        <strain evidence="2 3">CBS 406.79</strain>
    </source>
</reference>
<accession>A0A8H5FR78</accession>
<feature type="compositionally biased region" description="Acidic residues" evidence="1">
    <location>
        <begin position="84"/>
        <end position="100"/>
    </location>
</feature>
<organism evidence="2 3">
    <name type="scientific">Collybiopsis confluens</name>
    <dbReference type="NCBI Taxonomy" id="2823264"/>
    <lineage>
        <taxon>Eukaryota</taxon>
        <taxon>Fungi</taxon>
        <taxon>Dikarya</taxon>
        <taxon>Basidiomycota</taxon>
        <taxon>Agaricomycotina</taxon>
        <taxon>Agaricomycetes</taxon>
        <taxon>Agaricomycetidae</taxon>
        <taxon>Agaricales</taxon>
        <taxon>Marasmiineae</taxon>
        <taxon>Omphalotaceae</taxon>
        <taxon>Collybiopsis</taxon>
    </lineage>
</organism>
<name>A0A8H5FR78_9AGAR</name>
<dbReference type="OrthoDB" id="3131936at2759"/>
<gene>
    <name evidence="2" type="ORF">D9757_014784</name>
</gene>
<dbReference type="EMBL" id="JAACJN010000371">
    <property type="protein sequence ID" value="KAF5345718.1"/>
    <property type="molecule type" value="Genomic_DNA"/>
</dbReference>
<feature type="region of interest" description="Disordered" evidence="1">
    <location>
        <begin position="76"/>
        <end position="104"/>
    </location>
</feature>
<protein>
    <submittedName>
        <fullName evidence="2">Uncharacterized protein</fullName>
    </submittedName>
</protein>
<dbReference type="Proteomes" id="UP000518752">
    <property type="component" value="Unassembled WGS sequence"/>
</dbReference>
<proteinExistence type="predicted"/>
<comment type="caution">
    <text evidence="2">The sequence shown here is derived from an EMBL/GenBank/DDBJ whole genome shotgun (WGS) entry which is preliminary data.</text>
</comment>
<evidence type="ECO:0000256" key="1">
    <source>
        <dbReference type="SAM" id="MobiDB-lite"/>
    </source>
</evidence>
<sequence length="122" mass="13069">MSHPFPEDPVARFSYDQFALLATLFKWNSKLNFSEVDTGDKTLLEWLEHVKFLASEPLSTASTSGGLSKTIVDLFPSDERSGDIEMDAQDDDGEGEDELAEGLATSVPIVGSEASLAGGPSS</sequence>
<dbReference type="AlphaFoldDB" id="A0A8H5FR78"/>
<evidence type="ECO:0000313" key="2">
    <source>
        <dbReference type="EMBL" id="KAF5345718.1"/>
    </source>
</evidence>